<keyword evidence="2" id="KW-1185">Reference proteome</keyword>
<evidence type="ECO:0000313" key="2">
    <source>
        <dbReference type="Proteomes" id="UP000265520"/>
    </source>
</evidence>
<dbReference type="AlphaFoldDB" id="A0A392UCQ6"/>
<accession>A0A392UCQ6</accession>
<protein>
    <submittedName>
        <fullName evidence="1">Uncharacterized protein</fullName>
    </submittedName>
</protein>
<sequence length="54" mass="6242">PKWTKEVEVVRTNRECKLRRRYKWRSLGTDDETAVVEAIGASRVIPAMARGILE</sequence>
<proteinExistence type="predicted"/>
<feature type="non-terminal residue" evidence="1">
    <location>
        <position position="1"/>
    </location>
</feature>
<dbReference type="Proteomes" id="UP000265520">
    <property type="component" value="Unassembled WGS sequence"/>
</dbReference>
<dbReference type="EMBL" id="LXQA010770848">
    <property type="protein sequence ID" value="MCI70206.1"/>
    <property type="molecule type" value="Genomic_DNA"/>
</dbReference>
<comment type="caution">
    <text evidence="1">The sequence shown here is derived from an EMBL/GenBank/DDBJ whole genome shotgun (WGS) entry which is preliminary data.</text>
</comment>
<name>A0A392UCQ6_9FABA</name>
<organism evidence="1 2">
    <name type="scientific">Trifolium medium</name>
    <dbReference type="NCBI Taxonomy" id="97028"/>
    <lineage>
        <taxon>Eukaryota</taxon>
        <taxon>Viridiplantae</taxon>
        <taxon>Streptophyta</taxon>
        <taxon>Embryophyta</taxon>
        <taxon>Tracheophyta</taxon>
        <taxon>Spermatophyta</taxon>
        <taxon>Magnoliopsida</taxon>
        <taxon>eudicotyledons</taxon>
        <taxon>Gunneridae</taxon>
        <taxon>Pentapetalae</taxon>
        <taxon>rosids</taxon>
        <taxon>fabids</taxon>
        <taxon>Fabales</taxon>
        <taxon>Fabaceae</taxon>
        <taxon>Papilionoideae</taxon>
        <taxon>50 kb inversion clade</taxon>
        <taxon>NPAAA clade</taxon>
        <taxon>Hologalegina</taxon>
        <taxon>IRL clade</taxon>
        <taxon>Trifolieae</taxon>
        <taxon>Trifolium</taxon>
    </lineage>
</organism>
<reference evidence="1 2" key="1">
    <citation type="journal article" date="2018" name="Front. Plant Sci.">
        <title>Red Clover (Trifolium pratense) and Zigzag Clover (T. medium) - A Picture of Genomic Similarities and Differences.</title>
        <authorList>
            <person name="Dluhosova J."/>
            <person name="Istvanek J."/>
            <person name="Nedelnik J."/>
            <person name="Repkova J."/>
        </authorList>
    </citation>
    <scope>NUCLEOTIDE SEQUENCE [LARGE SCALE GENOMIC DNA]</scope>
    <source>
        <strain evidence="2">cv. 10/8</strain>
        <tissue evidence="1">Leaf</tissue>
    </source>
</reference>
<evidence type="ECO:0000313" key="1">
    <source>
        <dbReference type="EMBL" id="MCI70206.1"/>
    </source>
</evidence>